<dbReference type="PANTHER" id="PTHR22950">
    <property type="entry name" value="AMINO ACID TRANSPORTER"/>
    <property type="match status" value="1"/>
</dbReference>
<dbReference type="PANTHER" id="PTHR22950:SF666">
    <property type="entry name" value="VACUOLAR AMINO ACID TRANSPORTER 4"/>
    <property type="match status" value="1"/>
</dbReference>
<evidence type="ECO:0000256" key="2">
    <source>
        <dbReference type="ARBA" id="ARBA00008066"/>
    </source>
</evidence>
<feature type="transmembrane region" description="Helical" evidence="6">
    <location>
        <begin position="152"/>
        <end position="176"/>
    </location>
</feature>
<evidence type="ECO:0000259" key="7">
    <source>
        <dbReference type="Pfam" id="PF01490"/>
    </source>
</evidence>
<protein>
    <recommendedName>
        <fullName evidence="7">Amino acid transporter transmembrane domain-containing protein</fullName>
    </recommendedName>
</protein>
<feature type="transmembrane region" description="Helical" evidence="6">
    <location>
        <begin position="125"/>
        <end position="145"/>
    </location>
</feature>
<dbReference type="InterPro" id="IPR013057">
    <property type="entry name" value="AA_transpt_TM"/>
</dbReference>
<feature type="transmembrane region" description="Helical" evidence="6">
    <location>
        <begin position="226"/>
        <end position="252"/>
    </location>
</feature>
<dbReference type="GO" id="GO:0005774">
    <property type="term" value="C:vacuolar membrane"/>
    <property type="evidence" value="ECO:0007669"/>
    <property type="project" value="TreeGrafter"/>
</dbReference>
<reference evidence="8 9" key="1">
    <citation type="submission" date="2009-11" db="EMBL/GenBank/DDBJ databases">
        <title>Annotation of Allomyces macrogynus ATCC 38327.</title>
        <authorList>
            <consortium name="The Broad Institute Genome Sequencing Platform"/>
            <person name="Russ C."/>
            <person name="Cuomo C."/>
            <person name="Burger G."/>
            <person name="Gray M.W."/>
            <person name="Holland P.W.H."/>
            <person name="King N."/>
            <person name="Lang F.B.F."/>
            <person name="Roger A.J."/>
            <person name="Ruiz-Trillo I."/>
            <person name="Young S.K."/>
            <person name="Zeng Q."/>
            <person name="Gargeya S."/>
            <person name="Fitzgerald M."/>
            <person name="Haas B."/>
            <person name="Abouelleil A."/>
            <person name="Alvarado L."/>
            <person name="Arachchi H.M."/>
            <person name="Berlin A."/>
            <person name="Chapman S.B."/>
            <person name="Gearin G."/>
            <person name="Goldberg J."/>
            <person name="Griggs A."/>
            <person name="Gujja S."/>
            <person name="Hansen M."/>
            <person name="Heiman D."/>
            <person name="Howarth C."/>
            <person name="Larimer J."/>
            <person name="Lui A."/>
            <person name="MacDonald P.J.P."/>
            <person name="McCowen C."/>
            <person name="Montmayeur A."/>
            <person name="Murphy C."/>
            <person name="Neiman D."/>
            <person name="Pearson M."/>
            <person name="Priest M."/>
            <person name="Roberts A."/>
            <person name="Saif S."/>
            <person name="Shea T."/>
            <person name="Sisk P."/>
            <person name="Stolte C."/>
            <person name="Sykes S."/>
            <person name="Wortman J."/>
            <person name="Nusbaum C."/>
            <person name="Birren B."/>
        </authorList>
    </citation>
    <scope>NUCLEOTIDE SEQUENCE [LARGE SCALE GENOMIC DNA]</scope>
    <source>
        <strain evidence="8 9">ATCC 38327</strain>
    </source>
</reference>
<dbReference type="STRING" id="578462.A0A0L0SKE6"/>
<feature type="transmembrane region" description="Helical" evidence="6">
    <location>
        <begin position="17"/>
        <end position="37"/>
    </location>
</feature>
<gene>
    <name evidence="8" type="ORF">AMAG_08142</name>
</gene>
<reference evidence="9" key="2">
    <citation type="submission" date="2009-11" db="EMBL/GenBank/DDBJ databases">
        <title>The Genome Sequence of Allomyces macrogynus strain ATCC 38327.</title>
        <authorList>
            <consortium name="The Broad Institute Genome Sequencing Platform"/>
            <person name="Russ C."/>
            <person name="Cuomo C."/>
            <person name="Shea T."/>
            <person name="Young S.K."/>
            <person name="Zeng Q."/>
            <person name="Koehrsen M."/>
            <person name="Haas B."/>
            <person name="Borodovsky M."/>
            <person name="Guigo R."/>
            <person name="Alvarado L."/>
            <person name="Berlin A."/>
            <person name="Borenstein D."/>
            <person name="Chen Z."/>
            <person name="Engels R."/>
            <person name="Freedman E."/>
            <person name="Gellesch M."/>
            <person name="Goldberg J."/>
            <person name="Griggs A."/>
            <person name="Gujja S."/>
            <person name="Heiman D."/>
            <person name="Hepburn T."/>
            <person name="Howarth C."/>
            <person name="Jen D."/>
            <person name="Larson L."/>
            <person name="Lewis B."/>
            <person name="Mehta T."/>
            <person name="Park D."/>
            <person name="Pearson M."/>
            <person name="Roberts A."/>
            <person name="Saif S."/>
            <person name="Shenoy N."/>
            <person name="Sisk P."/>
            <person name="Stolte C."/>
            <person name="Sykes S."/>
            <person name="Walk T."/>
            <person name="White J."/>
            <person name="Yandava C."/>
            <person name="Burger G."/>
            <person name="Gray M.W."/>
            <person name="Holland P.W.H."/>
            <person name="King N."/>
            <person name="Lang F.B.F."/>
            <person name="Roger A.J."/>
            <person name="Ruiz-Trillo I."/>
            <person name="Lander E."/>
            <person name="Nusbaum C."/>
        </authorList>
    </citation>
    <scope>NUCLEOTIDE SEQUENCE [LARGE SCALE GENOMIC DNA]</scope>
    <source>
        <strain evidence="9">ATCC 38327</strain>
    </source>
</reference>
<feature type="transmembrane region" description="Helical" evidence="6">
    <location>
        <begin position="391"/>
        <end position="412"/>
    </location>
</feature>
<keyword evidence="3 6" id="KW-0812">Transmembrane</keyword>
<feature type="transmembrane region" description="Helical" evidence="6">
    <location>
        <begin position="272"/>
        <end position="289"/>
    </location>
</feature>
<proteinExistence type="inferred from homology"/>
<evidence type="ECO:0000256" key="6">
    <source>
        <dbReference type="SAM" id="Phobius"/>
    </source>
</evidence>
<comment type="subcellular location">
    <subcellularLocation>
        <location evidence="1">Membrane</location>
        <topology evidence="1">Multi-pass membrane protein</topology>
    </subcellularLocation>
</comment>
<name>A0A0L0SKE6_ALLM3</name>
<feature type="transmembrane region" description="Helical" evidence="6">
    <location>
        <begin position="86"/>
        <end position="110"/>
    </location>
</feature>
<feature type="transmembrane region" description="Helical" evidence="6">
    <location>
        <begin position="196"/>
        <end position="214"/>
    </location>
</feature>
<dbReference type="EMBL" id="GG745341">
    <property type="protein sequence ID" value="KNE62971.1"/>
    <property type="molecule type" value="Genomic_DNA"/>
</dbReference>
<organism evidence="8 9">
    <name type="scientific">Allomyces macrogynus (strain ATCC 38327)</name>
    <name type="common">Allomyces javanicus var. macrogynus</name>
    <dbReference type="NCBI Taxonomy" id="578462"/>
    <lineage>
        <taxon>Eukaryota</taxon>
        <taxon>Fungi</taxon>
        <taxon>Fungi incertae sedis</taxon>
        <taxon>Blastocladiomycota</taxon>
        <taxon>Blastocladiomycetes</taxon>
        <taxon>Blastocladiales</taxon>
        <taxon>Blastocladiaceae</taxon>
        <taxon>Allomyces</taxon>
    </lineage>
</organism>
<feature type="domain" description="Amino acid transporter transmembrane" evidence="7">
    <location>
        <begin position="11"/>
        <end position="412"/>
    </location>
</feature>
<keyword evidence="5 6" id="KW-0472">Membrane</keyword>
<evidence type="ECO:0000256" key="5">
    <source>
        <dbReference type="ARBA" id="ARBA00023136"/>
    </source>
</evidence>
<accession>A0A0L0SKE6</accession>
<dbReference type="Pfam" id="PF01490">
    <property type="entry name" value="Aa_trans"/>
    <property type="match status" value="1"/>
</dbReference>
<feature type="transmembrane region" description="Helical" evidence="6">
    <location>
        <begin position="334"/>
        <end position="351"/>
    </location>
</feature>
<dbReference type="OMA" id="AGFICTH"/>
<evidence type="ECO:0000313" key="8">
    <source>
        <dbReference type="EMBL" id="KNE62971.1"/>
    </source>
</evidence>
<evidence type="ECO:0000256" key="4">
    <source>
        <dbReference type="ARBA" id="ARBA00022989"/>
    </source>
</evidence>
<feature type="transmembrane region" description="Helical" evidence="6">
    <location>
        <begin position="43"/>
        <end position="65"/>
    </location>
</feature>
<keyword evidence="4 6" id="KW-1133">Transmembrane helix</keyword>
<evidence type="ECO:0000256" key="1">
    <source>
        <dbReference type="ARBA" id="ARBA00004141"/>
    </source>
</evidence>
<dbReference type="OrthoDB" id="1684102at2759"/>
<dbReference type="eggNOG" id="KOG1304">
    <property type="taxonomic scope" value="Eukaryota"/>
</dbReference>
<comment type="similarity">
    <text evidence="2">Belongs to the amino acid/polyamine transporter 2 family.</text>
</comment>
<evidence type="ECO:0000256" key="3">
    <source>
        <dbReference type="ARBA" id="ARBA00022692"/>
    </source>
</evidence>
<feature type="transmembrane region" description="Helical" evidence="6">
    <location>
        <begin position="357"/>
        <end position="379"/>
    </location>
</feature>
<dbReference type="Proteomes" id="UP000054350">
    <property type="component" value="Unassembled WGS sequence"/>
</dbReference>
<dbReference type="VEuPathDB" id="FungiDB:AMAG_08142"/>
<dbReference type="GO" id="GO:0015179">
    <property type="term" value="F:L-amino acid transmembrane transporter activity"/>
    <property type="evidence" value="ECO:0007669"/>
    <property type="project" value="TreeGrafter"/>
</dbReference>
<dbReference type="AlphaFoldDB" id="A0A0L0SKE6"/>
<evidence type="ECO:0000313" key="9">
    <source>
        <dbReference type="Proteomes" id="UP000054350"/>
    </source>
</evidence>
<sequence length="414" mass="44940">MGAGPAIQKGTGSSGRVFLLLLKSFIGTGVLFLSSAFRDGGFAFSVAMLLLLAILITVGMMLLVWTSEVVPGSFEQIGDRLFGKPARWLVLASVGISQFGFGCAYCLFVAKNASELVRRVSNDTVFLGPWIFILIQMGIYLPLVTVRRMENFAILSIMGNAFVLFGLGVVSVAAISHMVSAGGVAKDIVMLNADRFPLFIGTSIYTFEGIGLVIPMKEACKEPKKFGMILCVAMVITTAIYVFVAAVGYLSWGAEVQTIVLFNLDQNALSSTIYALYIWAIVFTFPITVTPTMQCLDKVLFSSVLDIDPDVKPVKPAKGMALWSPRKLFWTQNVARWAVVLSIGLVAYFAADALDKLVSIVGSFGCVPLSFCYPAAFHLRAFPNQGLGWKLLDWAFIVVGFAAMIFVTIQTLRS</sequence>
<keyword evidence="9" id="KW-1185">Reference proteome</keyword>